<dbReference type="AlphaFoldDB" id="A0A0L0NUP1"/>
<gene>
    <name evidence="1" type="ORF">QG37_06122</name>
</gene>
<reference evidence="2" key="1">
    <citation type="journal article" date="2015" name="BMC Genomics">
        <title>Draft genome of a commonly misdiagnosed multidrug resistant pathogen Candida auris.</title>
        <authorList>
            <person name="Chatterjee S."/>
            <person name="Alampalli S.V."/>
            <person name="Nageshan R.K."/>
            <person name="Chettiar S.T."/>
            <person name="Joshi S."/>
            <person name="Tatu U.S."/>
        </authorList>
    </citation>
    <scope>NUCLEOTIDE SEQUENCE [LARGE SCALE GENOMIC DNA]</scope>
    <source>
        <strain evidence="2">6684</strain>
    </source>
</reference>
<name>A0A0L0NUP1_CANAR</name>
<dbReference type="EMBL" id="LGST01000041">
    <property type="protein sequence ID" value="KND97714.1"/>
    <property type="molecule type" value="Genomic_DNA"/>
</dbReference>
<proteinExistence type="predicted"/>
<dbReference type="Proteomes" id="UP000037122">
    <property type="component" value="Unassembled WGS sequence"/>
</dbReference>
<comment type="caution">
    <text evidence="1">The sequence shown here is derived from an EMBL/GenBank/DDBJ whole genome shotgun (WGS) entry which is preliminary data.</text>
</comment>
<protein>
    <submittedName>
        <fullName evidence="1">Uncharacterized protein</fullName>
    </submittedName>
</protein>
<evidence type="ECO:0000313" key="2">
    <source>
        <dbReference type="Proteomes" id="UP000037122"/>
    </source>
</evidence>
<sequence>MVFRVEGLVVELIRKICMGIEMSLHRARDEEHVITFMSTSKDPPSLFQG</sequence>
<evidence type="ECO:0000313" key="1">
    <source>
        <dbReference type="EMBL" id="KND97714.1"/>
    </source>
</evidence>
<organism evidence="1 2">
    <name type="scientific">Candidozyma auris</name>
    <name type="common">Yeast</name>
    <name type="synonym">Candida auris</name>
    <dbReference type="NCBI Taxonomy" id="498019"/>
    <lineage>
        <taxon>Eukaryota</taxon>
        <taxon>Fungi</taxon>
        <taxon>Dikarya</taxon>
        <taxon>Ascomycota</taxon>
        <taxon>Saccharomycotina</taxon>
        <taxon>Pichiomycetes</taxon>
        <taxon>Metschnikowiaceae</taxon>
        <taxon>Candidozyma</taxon>
    </lineage>
</organism>
<dbReference type="VEuPathDB" id="FungiDB:QG37_06122"/>
<accession>A0A0L0NUP1</accession>